<comment type="caution">
    <text evidence="1">The sequence shown here is derived from an EMBL/GenBank/DDBJ whole genome shotgun (WGS) entry which is preliminary data.</text>
</comment>
<evidence type="ECO:0000313" key="2">
    <source>
        <dbReference type="Proteomes" id="UP001597475"/>
    </source>
</evidence>
<evidence type="ECO:0000313" key="1">
    <source>
        <dbReference type="EMBL" id="MFD2608228.1"/>
    </source>
</evidence>
<keyword evidence="2" id="KW-1185">Reference proteome</keyword>
<dbReference type="EMBL" id="JBHUMK010000010">
    <property type="protein sequence ID" value="MFD2608228.1"/>
    <property type="molecule type" value="Genomic_DNA"/>
</dbReference>
<protein>
    <recommendedName>
        <fullName evidence="3">Tetratricopeptide repeat protein</fullName>
    </recommendedName>
</protein>
<proteinExistence type="predicted"/>
<organism evidence="1 2">
    <name type="scientific">Deinococcus taklimakanensis</name>
    <dbReference type="NCBI Taxonomy" id="536443"/>
    <lineage>
        <taxon>Bacteria</taxon>
        <taxon>Thermotogati</taxon>
        <taxon>Deinococcota</taxon>
        <taxon>Deinococci</taxon>
        <taxon>Deinococcales</taxon>
        <taxon>Deinococcaceae</taxon>
        <taxon>Deinococcus</taxon>
    </lineage>
</organism>
<accession>A0ABW5NZJ2</accession>
<dbReference type="Proteomes" id="UP001597475">
    <property type="component" value="Unassembled WGS sequence"/>
</dbReference>
<gene>
    <name evidence="1" type="ORF">ACFSR9_02080</name>
</gene>
<sequence length="255" mass="26542">MTLPPSDTPLPDAAPAPASALDRLRAAAQATDDAAAFAALLDLKEQERAGAAPLALQLGQPRQAAQWAAEPLTRAAAWLRLGEAAQASQTLSALPDSARVAALRARAAWQLGEQDAATLAEHARALARQEGDVPALVVAVTLLAETQLFGTQPPQALTALHTLAEGLKVAELTGQSADAHLLAVLAHVQRRVGSAAKAGRTAHRALERSLPRSPARVLALLALGRPAEAQAEALAGQLGEVWWREFSAEELGKSL</sequence>
<reference evidence="2" key="1">
    <citation type="journal article" date="2019" name="Int. J. Syst. Evol. Microbiol.">
        <title>The Global Catalogue of Microorganisms (GCM) 10K type strain sequencing project: providing services to taxonomists for standard genome sequencing and annotation.</title>
        <authorList>
            <consortium name="The Broad Institute Genomics Platform"/>
            <consortium name="The Broad Institute Genome Sequencing Center for Infectious Disease"/>
            <person name="Wu L."/>
            <person name="Ma J."/>
        </authorList>
    </citation>
    <scope>NUCLEOTIDE SEQUENCE [LARGE SCALE GENOMIC DNA]</scope>
    <source>
        <strain evidence="2">KCTC 33842</strain>
    </source>
</reference>
<dbReference type="RefSeq" id="WP_386842573.1">
    <property type="nucleotide sequence ID" value="NZ_JBHUMK010000010.1"/>
</dbReference>
<name>A0ABW5NZJ2_9DEIO</name>
<evidence type="ECO:0008006" key="3">
    <source>
        <dbReference type="Google" id="ProtNLM"/>
    </source>
</evidence>